<comment type="caution">
    <text evidence="2">The sequence shown here is derived from an EMBL/GenBank/DDBJ whole genome shotgun (WGS) entry which is preliminary data.</text>
</comment>
<reference evidence="2 3" key="1">
    <citation type="submission" date="2014-07" db="EMBL/GenBank/DDBJ databases">
        <title>Genome of Chryseobacterium vrystaatense LMG 22846.</title>
        <authorList>
            <person name="Pipes S.E."/>
            <person name="Stropko S.J."/>
            <person name="Newman J.D."/>
        </authorList>
    </citation>
    <scope>NUCLEOTIDE SEQUENCE [LARGE SCALE GENOMIC DNA]</scope>
    <source>
        <strain evidence="2 3">LMG 22846</strain>
    </source>
</reference>
<feature type="transmembrane region" description="Helical" evidence="1">
    <location>
        <begin position="95"/>
        <end position="114"/>
    </location>
</feature>
<organism evidence="2 3">
    <name type="scientific">Chryseobacterium vrystaatense</name>
    <dbReference type="NCBI Taxonomy" id="307480"/>
    <lineage>
        <taxon>Bacteria</taxon>
        <taxon>Pseudomonadati</taxon>
        <taxon>Bacteroidota</taxon>
        <taxon>Flavobacteriia</taxon>
        <taxon>Flavobacteriales</taxon>
        <taxon>Weeksellaceae</taxon>
        <taxon>Chryseobacterium group</taxon>
        <taxon>Chryseobacterium</taxon>
    </lineage>
</organism>
<proteinExistence type="predicted"/>
<keyword evidence="1" id="KW-0812">Transmembrane</keyword>
<protein>
    <submittedName>
        <fullName evidence="2">Uncharacterized protein</fullName>
    </submittedName>
</protein>
<gene>
    <name evidence="2" type="ORF">IW16_26105</name>
</gene>
<dbReference type="Proteomes" id="UP000028719">
    <property type="component" value="Unassembled WGS sequence"/>
</dbReference>
<feature type="transmembrane region" description="Helical" evidence="1">
    <location>
        <begin position="45"/>
        <end position="65"/>
    </location>
</feature>
<evidence type="ECO:0000313" key="2">
    <source>
        <dbReference type="EMBL" id="KFF23713.1"/>
    </source>
</evidence>
<keyword evidence="3" id="KW-1185">Reference proteome</keyword>
<dbReference type="EMBL" id="JPRI01000012">
    <property type="protein sequence ID" value="KFF23713.1"/>
    <property type="molecule type" value="Genomic_DNA"/>
</dbReference>
<evidence type="ECO:0000313" key="3">
    <source>
        <dbReference type="Proteomes" id="UP000028719"/>
    </source>
</evidence>
<keyword evidence="1" id="KW-0472">Membrane</keyword>
<accession>A0ABR4UGW2</accession>
<evidence type="ECO:0000256" key="1">
    <source>
        <dbReference type="SAM" id="Phobius"/>
    </source>
</evidence>
<name>A0ABR4UGW2_9FLAO</name>
<keyword evidence="1" id="KW-1133">Transmembrane helix</keyword>
<sequence length="115" mass="12852">MGNKGIFILYPMLFVAVVFALKFWFQYAKLQYGDNMAGSWLKIGLMTLGCFCLFTIVYGLVNFMVNTQVNCHQNYGRPGTIPIKSFLAGTSSIKGVLHFFFYTGGIILPGIAIFK</sequence>
<feature type="transmembrane region" description="Helical" evidence="1">
    <location>
        <begin position="6"/>
        <end position="25"/>
    </location>
</feature>